<dbReference type="SUPFAM" id="SSF51905">
    <property type="entry name" value="FAD/NAD(P)-binding domain"/>
    <property type="match status" value="2"/>
</dbReference>
<evidence type="ECO:0000256" key="5">
    <source>
        <dbReference type="ARBA" id="ARBA00023002"/>
    </source>
</evidence>
<dbReference type="EMBL" id="OAPG01000012">
    <property type="protein sequence ID" value="SNX85909.1"/>
    <property type="molecule type" value="Genomic_DNA"/>
</dbReference>
<keyword evidence="4" id="KW-0521">NADP</keyword>
<evidence type="ECO:0000256" key="2">
    <source>
        <dbReference type="ARBA" id="ARBA00022630"/>
    </source>
</evidence>
<accession>A0AAJ4XP34</accession>
<reference evidence="6" key="1">
    <citation type="submission" date="2023-10" db="EMBL/GenBank/DDBJ databases">
        <authorList>
            <person name="Guldener U."/>
        </authorList>
    </citation>
    <scope>NUCLEOTIDE SEQUENCE</scope>
    <source>
        <strain evidence="6">Mp4</strain>
    </source>
</reference>
<evidence type="ECO:0000256" key="1">
    <source>
        <dbReference type="ARBA" id="ARBA00009183"/>
    </source>
</evidence>
<dbReference type="PANTHER" id="PTHR23023">
    <property type="entry name" value="DIMETHYLANILINE MONOOXYGENASE"/>
    <property type="match status" value="1"/>
</dbReference>
<evidence type="ECO:0000313" key="7">
    <source>
        <dbReference type="Proteomes" id="UP001294444"/>
    </source>
</evidence>
<dbReference type="GO" id="GO:0050660">
    <property type="term" value="F:flavin adenine dinucleotide binding"/>
    <property type="evidence" value="ECO:0007669"/>
    <property type="project" value="InterPro"/>
</dbReference>
<keyword evidence="3" id="KW-0274">FAD</keyword>
<dbReference type="Gene3D" id="3.50.50.60">
    <property type="entry name" value="FAD/NAD(P)-binding domain"/>
    <property type="match status" value="1"/>
</dbReference>
<dbReference type="GO" id="GO:0050661">
    <property type="term" value="F:NADP binding"/>
    <property type="evidence" value="ECO:0007669"/>
    <property type="project" value="InterPro"/>
</dbReference>
<dbReference type="Pfam" id="PF00743">
    <property type="entry name" value="FMO-like"/>
    <property type="match status" value="1"/>
</dbReference>
<dbReference type="InterPro" id="IPR050346">
    <property type="entry name" value="FMO-like"/>
</dbReference>
<dbReference type="InterPro" id="IPR000960">
    <property type="entry name" value="Flavin_mOase"/>
</dbReference>
<dbReference type="GO" id="GO:0004499">
    <property type="term" value="F:N,N-dimethylaniline monooxygenase activity"/>
    <property type="evidence" value="ECO:0007669"/>
    <property type="project" value="InterPro"/>
</dbReference>
<evidence type="ECO:0000256" key="4">
    <source>
        <dbReference type="ARBA" id="ARBA00022857"/>
    </source>
</evidence>
<protein>
    <submittedName>
        <fullName evidence="6">Related to Dimethylaniline monooxygenase [N-oxide forming] 3</fullName>
    </submittedName>
</protein>
<dbReference type="PIRSF" id="PIRSF000332">
    <property type="entry name" value="FMO"/>
    <property type="match status" value="1"/>
</dbReference>
<keyword evidence="6" id="KW-0503">Monooxygenase</keyword>
<comment type="caution">
    <text evidence="6">The sequence shown here is derived from an EMBL/GenBank/DDBJ whole genome shotgun (WGS) entry which is preliminary data.</text>
</comment>
<name>A0AAJ4XP34_9BASI</name>
<keyword evidence="7" id="KW-1185">Reference proteome</keyword>
<sequence>MRVAIVGAGFAGISTAKYLTQYGHDVIIFKACPDVGGVWSKTCRYPGLATQNSKQTYLLLDMDMPRHYPTWPTAQQVQDYLDAYTDKHNLRKLIRFNTCVKSANPINNHNGWQIITNNLETCQTKSEEFQHLVIATGTFSRAKIPEYKGVQEWKQAGGHICHLSNLGLDSNTVQAKNVVVVGYGKSLCDVANAVSVNAKSTTLVARRLIWKLPQVIQGIPYQYLLLTRLGESLFEYITPSRFEKWFNSGQLKLDHLDLVPQGAFEEIAQSTISLSTKGLYKNIEAGKVRVKRDSKIQRLTKHENTGKPIAILEDRTIFECDLLICATGFQQDVPFLPKQLQKKFLDKKQNFLLYKHILPIGVPNLTFNGYNSSLFCPTSSEAAALWISAHLAGLTNLPCKSDMLKEAQIKLEWLDARSNGKHAHGTNLVPFSLHSIDDTLQDIDLSLGKFVTLRQWLLPVRPKDYASLGAKLGRRIHDANRAWFKNLKKIVIISLTVQKLIYKN</sequence>
<comment type="similarity">
    <text evidence="1">Belongs to the FMO family.</text>
</comment>
<gene>
    <name evidence="6" type="ORF">MEPE_04618</name>
</gene>
<organism evidence="6 7">
    <name type="scientific">Melanopsichium pennsylvanicum</name>
    <dbReference type="NCBI Taxonomy" id="63383"/>
    <lineage>
        <taxon>Eukaryota</taxon>
        <taxon>Fungi</taxon>
        <taxon>Dikarya</taxon>
        <taxon>Basidiomycota</taxon>
        <taxon>Ustilaginomycotina</taxon>
        <taxon>Ustilaginomycetes</taxon>
        <taxon>Ustilaginales</taxon>
        <taxon>Ustilaginaceae</taxon>
        <taxon>Melanopsichium</taxon>
    </lineage>
</organism>
<evidence type="ECO:0000256" key="3">
    <source>
        <dbReference type="ARBA" id="ARBA00022827"/>
    </source>
</evidence>
<evidence type="ECO:0000313" key="6">
    <source>
        <dbReference type="EMBL" id="SNX85909.1"/>
    </source>
</evidence>
<dbReference type="InterPro" id="IPR020946">
    <property type="entry name" value="Flavin_mOase-like"/>
</dbReference>
<keyword evidence="2" id="KW-0285">Flavoprotein</keyword>
<dbReference type="AlphaFoldDB" id="A0AAJ4XP34"/>
<dbReference type="PRINTS" id="PR00370">
    <property type="entry name" value="FMOXYGENASE"/>
</dbReference>
<dbReference type="InterPro" id="IPR036188">
    <property type="entry name" value="FAD/NAD-bd_sf"/>
</dbReference>
<dbReference type="Proteomes" id="UP001294444">
    <property type="component" value="Unassembled WGS sequence"/>
</dbReference>
<keyword evidence="5" id="KW-0560">Oxidoreductase</keyword>
<proteinExistence type="inferred from homology"/>